<dbReference type="Proteomes" id="UP000294933">
    <property type="component" value="Unassembled WGS sequence"/>
</dbReference>
<dbReference type="STRING" id="50990.A0A4Y7PHX0"/>
<feature type="region of interest" description="Disordered" evidence="1">
    <location>
        <begin position="291"/>
        <end position="360"/>
    </location>
</feature>
<evidence type="ECO:0000313" key="3">
    <source>
        <dbReference type="Proteomes" id="UP000294933"/>
    </source>
</evidence>
<protein>
    <submittedName>
        <fullName evidence="2">Uncharacterized protein</fullName>
    </submittedName>
</protein>
<proteinExistence type="predicted"/>
<dbReference type="OrthoDB" id="3253416at2759"/>
<gene>
    <name evidence="2" type="ORF">BD410DRAFT_845689</name>
</gene>
<evidence type="ECO:0000313" key="2">
    <source>
        <dbReference type="EMBL" id="TDL14845.1"/>
    </source>
</evidence>
<feature type="compositionally biased region" description="Basic residues" evidence="1">
    <location>
        <begin position="301"/>
        <end position="319"/>
    </location>
</feature>
<accession>A0A4Y7PHX0</accession>
<dbReference type="VEuPathDB" id="FungiDB:BD410DRAFT_845689"/>
<keyword evidence="3" id="KW-1185">Reference proteome</keyword>
<name>A0A4Y7PHX0_9AGAM</name>
<organism evidence="2 3">
    <name type="scientific">Rickenella mellea</name>
    <dbReference type="NCBI Taxonomy" id="50990"/>
    <lineage>
        <taxon>Eukaryota</taxon>
        <taxon>Fungi</taxon>
        <taxon>Dikarya</taxon>
        <taxon>Basidiomycota</taxon>
        <taxon>Agaricomycotina</taxon>
        <taxon>Agaricomycetes</taxon>
        <taxon>Hymenochaetales</taxon>
        <taxon>Rickenellaceae</taxon>
        <taxon>Rickenella</taxon>
    </lineage>
</organism>
<reference evidence="2 3" key="1">
    <citation type="submission" date="2018-06" db="EMBL/GenBank/DDBJ databases">
        <title>A transcriptomic atlas of mushroom development highlights an independent origin of complex multicellularity.</title>
        <authorList>
            <consortium name="DOE Joint Genome Institute"/>
            <person name="Krizsan K."/>
            <person name="Almasi E."/>
            <person name="Merenyi Z."/>
            <person name="Sahu N."/>
            <person name="Viragh M."/>
            <person name="Koszo T."/>
            <person name="Mondo S."/>
            <person name="Kiss B."/>
            <person name="Balint B."/>
            <person name="Kues U."/>
            <person name="Barry K."/>
            <person name="Hegedus J.C."/>
            <person name="Henrissat B."/>
            <person name="Johnson J."/>
            <person name="Lipzen A."/>
            <person name="Ohm R."/>
            <person name="Nagy I."/>
            <person name="Pangilinan J."/>
            <person name="Yan J."/>
            <person name="Xiong Y."/>
            <person name="Grigoriev I.V."/>
            <person name="Hibbett D.S."/>
            <person name="Nagy L.G."/>
        </authorList>
    </citation>
    <scope>NUCLEOTIDE SEQUENCE [LARGE SCALE GENOMIC DNA]</scope>
    <source>
        <strain evidence="2 3">SZMC22713</strain>
    </source>
</reference>
<feature type="compositionally biased region" description="Basic and acidic residues" evidence="1">
    <location>
        <begin position="291"/>
        <end position="300"/>
    </location>
</feature>
<sequence>MSGSAHLRRRVTKLNPWMAFLHRRAKDVNKGGNPLLHFIKFLTEPVADRVLGDKENLRSISTSASEEYKNVSKADLRNMVAEYANYKQSVKNGVRVTSLSKAKDFAETVFRAEEQLKGLSSRTGAKFLILAVCGSTSFNAAPCLVATDQETWMFFTVCYNMDLMDILTKLEGYSIAGGKLSGAAGNYAKCVQVMKKECDITNETTIKMQYLTYHRNIVSKHRVVLRGWPFDKFRSPSQLSGSTPKVQSLLTALEGAGGNSPTCYWETIDDKEFEALDAEYERNVDQGLIDAPRERAVRKDAGKKRARRQQSASCKKRKSSTATPKSRETVSNADSESDDNSDSSSSSSESNKDDAEDAAN</sequence>
<dbReference type="AlphaFoldDB" id="A0A4Y7PHX0"/>
<dbReference type="EMBL" id="ML170304">
    <property type="protein sequence ID" value="TDL14845.1"/>
    <property type="molecule type" value="Genomic_DNA"/>
</dbReference>
<evidence type="ECO:0000256" key="1">
    <source>
        <dbReference type="SAM" id="MobiDB-lite"/>
    </source>
</evidence>